<comment type="caution">
    <text evidence="6">The sequence shown here is derived from an EMBL/GenBank/DDBJ whole genome shotgun (WGS) entry which is preliminary data.</text>
</comment>
<dbReference type="EMBL" id="PKPP01023525">
    <property type="protein sequence ID" value="PWA34171.1"/>
    <property type="molecule type" value="Genomic_DNA"/>
</dbReference>
<keyword evidence="2" id="KW-0813">Transport</keyword>
<sequence>MHYPLCCISIESHHESPEACSSSNNNGGSSNRSFAGMLYKWTNYGKGWRSRWFLLRNGVLTYSKIILQPETLADVSFIGDVSSGTISSRHRKRRKSRLGIVHLKVSSFRESRSDDKRFYIFTATKTLHLRTSSNKERLAWIQALASSSSSTKNLNDTSFNVSLSTDGLRKRLVEGGVGEEVVKDCEQIMLLEFSQLQTQLHLLCQERSSLLDTLRQLEAANIEVEASGGPECEYPLTQQEYSDLRRGKYSGMLFMYLSWLVSVSV</sequence>
<dbReference type="GO" id="GO:0006869">
    <property type="term" value="P:lipid transport"/>
    <property type="evidence" value="ECO:0007669"/>
    <property type="project" value="UniProtKB-KW"/>
</dbReference>
<protein>
    <submittedName>
        <fullName evidence="6">Oxysterol-binding protein, PH domain-like protein</fullName>
    </submittedName>
</protein>
<evidence type="ECO:0000256" key="1">
    <source>
        <dbReference type="ARBA" id="ARBA00003361"/>
    </source>
</evidence>
<evidence type="ECO:0000313" key="7">
    <source>
        <dbReference type="Proteomes" id="UP000245207"/>
    </source>
</evidence>
<dbReference type="PROSITE" id="PS50003">
    <property type="entry name" value="PH_DOMAIN"/>
    <property type="match status" value="1"/>
</dbReference>
<dbReference type="OrthoDB" id="14833at2759"/>
<organism evidence="6 7">
    <name type="scientific">Artemisia annua</name>
    <name type="common">Sweet wormwood</name>
    <dbReference type="NCBI Taxonomy" id="35608"/>
    <lineage>
        <taxon>Eukaryota</taxon>
        <taxon>Viridiplantae</taxon>
        <taxon>Streptophyta</taxon>
        <taxon>Embryophyta</taxon>
        <taxon>Tracheophyta</taxon>
        <taxon>Spermatophyta</taxon>
        <taxon>Magnoliopsida</taxon>
        <taxon>eudicotyledons</taxon>
        <taxon>Gunneridae</taxon>
        <taxon>Pentapetalae</taxon>
        <taxon>asterids</taxon>
        <taxon>campanulids</taxon>
        <taxon>Asterales</taxon>
        <taxon>Asteraceae</taxon>
        <taxon>Asteroideae</taxon>
        <taxon>Anthemideae</taxon>
        <taxon>Artemisiinae</taxon>
        <taxon>Artemisia</taxon>
    </lineage>
</organism>
<evidence type="ECO:0000313" key="6">
    <source>
        <dbReference type="EMBL" id="PWA34171.1"/>
    </source>
</evidence>
<evidence type="ECO:0000256" key="2">
    <source>
        <dbReference type="ARBA" id="ARBA00022448"/>
    </source>
</evidence>
<keyword evidence="3" id="KW-0445">Lipid transport</keyword>
<proteinExistence type="predicted"/>
<dbReference type="GO" id="GO:0005829">
    <property type="term" value="C:cytosol"/>
    <property type="evidence" value="ECO:0007669"/>
    <property type="project" value="TreeGrafter"/>
</dbReference>
<keyword evidence="4" id="KW-0446">Lipid-binding</keyword>
<gene>
    <name evidence="6" type="ORF">CTI12_AA621640</name>
</gene>
<dbReference type="InterPro" id="IPR001849">
    <property type="entry name" value="PH_domain"/>
</dbReference>
<evidence type="ECO:0000259" key="5">
    <source>
        <dbReference type="PROSITE" id="PS50003"/>
    </source>
</evidence>
<evidence type="ECO:0000256" key="3">
    <source>
        <dbReference type="ARBA" id="ARBA00023055"/>
    </source>
</evidence>
<dbReference type="SUPFAM" id="SSF50729">
    <property type="entry name" value="PH domain-like"/>
    <property type="match status" value="1"/>
</dbReference>
<dbReference type="InterPro" id="IPR000648">
    <property type="entry name" value="Oxysterol-bd"/>
</dbReference>
<accession>A0A2U1KBQ8</accession>
<keyword evidence="7" id="KW-1185">Reference proteome</keyword>
<comment type="function">
    <text evidence="1">May be involved in the transport of sterols.</text>
</comment>
<dbReference type="Pfam" id="PF00169">
    <property type="entry name" value="PH"/>
    <property type="match status" value="1"/>
</dbReference>
<feature type="domain" description="PH" evidence="5">
    <location>
        <begin position="31"/>
        <end position="149"/>
    </location>
</feature>
<dbReference type="Gene3D" id="2.30.29.30">
    <property type="entry name" value="Pleckstrin-homology domain (PH domain)/Phosphotyrosine-binding domain (PTB)"/>
    <property type="match status" value="1"/>
</dbReference>
<dbReference type="PANTHER" id="PTHR10972">
    <property type="entry name" value="OXYSTEROL-BINDING PROTEIN-RELATED"/>
    <property type="match status" value="1"/>
</dbReference>
<dbReference type="AlphaFoldDB" id="A0A2U1KBQ8"/>
<name>A0A2U1KBQ8_ARTAN</name>
<dbReference type="InterPro" id="IPR011993">
    <property type="entry name" value="PH-like_dom_sf"/>
</dbReference>
<dbReference type="PANTHER" id="PTHR10972:SF88">
    <property type="entry name" value="OXYSTEROL-BINDING PROTEIN-RELATED PROTEIN 2B"/>
    <property type="match status" value="1"/>
</dbReference>
<evidence type="ECO:0000256" key="4">
    <source>
        <dbReference type="ARBA" id="ARBA00023121"/>
    </source>
</evidence>
<dbReference type="STRING" id="35608.A0A2U1KBQ8"/>
<dbReference type="Proteomes" id="UP000245207">
    <property type="component" value="Unassembled WGS sequence"/>
</dbReference>
<dbReference type="SMART" id="SM00233">
    <property type="entry name" value="PH"/>
    <property type="match status" value="1"/>
</dbReference>
<reference evidence="6 7" key="1">
    <citation type="journal article" date="2018" name="Mol. Plant">
        <title>The genome of Artemisia annua provides insight into the evolution of Asteraceae family and artemisinin biosynthesis.</title>
        <authorList>
            <person name="Shen Q."/>
            <person name="Zhang L."/>
            <person name="Liao Z."/>
            <person name="Wang S."/>
            <person name="Yan T."/>
            <person name="Shi P."/>
            <person name="Liu M."/>
            <person name="Fu X."/>
            <person name="Pan Q."/>
            <person name="Wang Y."/>
            <person name="Lv Z."/>
            <person name="Lu X."/>
            <person name="Zhang F."/>
            <person name="Jiang W."/>
            <person name="Ma Y."/>
            <person name="Chen M."/>
            <person name="Hao X."/>
            <person name="Li L."/>
            <person name="Tang Y."/>
            <person name="Lv G."/>
            <person name="Zhou Y."/>
            <person name="Sun X."/>
            <person name="Brodelius P.E."/>
            <person name="Rose J.K.C."/>
            <person name="Tang K."/>
        </authorList>
    </citation>
    <scope>NUCLEOTIDE SEQUENCE [LARGE SCALE GENOMIC DNA]</scope>
    <source>
        <strain evidence="7">cv. Huhao1</strain>
        <tissue evidence="6">Leaf</tissue>
    </source>
</reference>
<dbReference type="GO" id="GO:0032934">
    <property type="term" value="F:sterol binding"/>
    <property type="evidence" value="ECO:0007669"/>
    <property type="project" value="TreeGrafter"/>
</dbReference>
<dbReference type="GO" id="GO:0016020">
    <property type="term" value="C:membrane"/>
    <property type="evidence" value="ECO:0007669"/>
    <property type="project" value="TreeGrafter"/>
</dbReference>